<reference evidence="1" key="1">
    <citation type="journal article" date="2021" name="Genome Biol. Evol.">
        <title>A High-Quality Reference Genome for a Parasitic Bivalve with Doubly Uniparental Inheritance (Bivalvia: Unionida).</title>
        <authorList>
            <person name="Smith C.H."/>
        </authorList>
    </citation>
    <scope>NUCLEOTIDE SEQUENCE</scope>
    <source>
        <strain evidence="1">CHS0354</strain>
    </source>
</reference>
<reference evidence="1" key="3">
    <citation type="submission" date="2023-05" db="EMBL/GenBank/DDBJ databases">
        <authorList>
            <person name="Smith C.H."/>
        </authorList>
    </citation>
    <scope>NUCLEOTIDE SEQUENCE</scope>
    <source>
        <strain evidence="1">CHS0354</strain>
        <tissue evidence="1">Mantle</tissue>
    </source>
</reference>
<protein>
    <submittedName>
        <fullName evidence="1">Uncharacterized protein</fullName>
    </submittedName>
</protein>
<dbReference type="EMBL" id="JAEAOA010000614">
    <property type="protein sequence ID" value="KAK3611162.1"/>
    <property type="molecule type" value="Genomic_DNA"/>
</dbReference>
<organism evidence="1 2">
    <name type="scientific">Potamilus streckersoni</name>
    <dbReference type="NCBI Taxonomy" id="2493646"/>
    <lineage>
        <taxon>Eukaryota</taxon>
        <taxon>Metazoa</taxon>
        <taxon>Spiralia</taxon>
        <taxon>Lophotrochozoa</taxon>
        <taxon>Mollusca</taxon>
        <taxon>Bivalvia</taxon>
        <taxon>Autobranchia</taxon>
        <taxon>Heteroconchia</taxon>
        <taxon>Palaeoheterodonta</taxon>
        <taxon>Unionida</taxon>
        <taxon>Unionoidea</taxon>
        <taxon>Unionidae</taxon>
        <taxon>Ambleminae</taxon>
        <taxon>Lampsilini</taxon>
        <taxon>Potamilus</taxon>
    </lineage>
</organism>
<evidence type="ECO:0000313" key="2">
    <source>
        <dbReference type="Proteomes" id="UP001195483"/>
    </source>
</evidence>
<feature type="non-terminal residue" evidence="1">
    <location>
        <position position="65"/>
    </location>
</feature>
<dbReference type="AlphaFoldDB" id="A0AAE0WF18"/>
<evidence type="ECO:0000313" key="1">
    <source>
        <dbReference type="EMBL" id="KAK3611162.1"/>
    </source>
</evidence>
<comment type="caution">
    <text evidence="1">The sequence shown here is derived from an EMBL/GenBank/DDBJ whole genome shotgun (WGS) entry which is preliminary data.</text>
</comment>
<dbReference type="Proteomes" id="UP001195483">
    <property type="component" value="Unassembled WGS sequence"/>
</dbReference>
<sequence length="65" mass="7753">MTLFKRYFLPLVEERPFASLPDEEKNGGWSNKEGCKKVQHLHQHPHWHPLINSHTELDFSQRTTK</sequence>
<accession>A0AAE0WF18</accession>
<keyword evidence="2" id="KW-1185">Reference proteome</keyword>
<proteinExistence type="predicted"/>
<reference evidence="1" key="2">
    <citation type="journal article" date="2021" name="Genome Biol. Evol.">
        <title>Developing a high-quality reference genome for a parasitic bivalve with doubly uniparental inheritance (Bivalvia: Unionida).</title>
        <authorList>
            <person name="Smith C.H."/>
        </authorList>
    </citation>
    <scope>NUCLEOTIDE SEQUENCE</scope>
    <source>
        <strain evidence="1">CHS0354</strain>
        <tissue evidence="1">Mantle</tissue>
    </source>
</reference>
<gene>
    <name evidence="1" type="ORF">CHS0354_009626</name>
</gene>
<name>A0AAE0WF18_9BIVA</name>